<proteinExistence type="predicted"/>
<comment type="caution">
    <text evidence="1">The sequence shown here is derived from an EMBL/GenBank/DDBJ whole genome shotgun (WGS) entry which is preliminary data.</text>
</comment>
<reference evidence="1" key="1">
    <citation type="journal article" date="2019" name="Sci. Rep.">
        <title>Draft genome of Tanacetum cinerariifolium, the natural source of mosquito coil.</title>
        <authorList>
            <person name="Yamashiro T."/>
            <person name="Shiraishi A."/>
            <person name="Satake H."/>
            <person name="Nakayama K."/>
        </authorList>
    </citation>
    <scope>NUCLEOTIDE SEQUENCE</scope>
</reference>
<protein>
    <submittedName>
        <fullName evidence="1">Zinc finger, CCHC-type</fullName>
    </submittedName>
</protein>
<sequence>YKEGFYVYKSRLLGHQVLNFKGDKVLQEVSETDLLDFLAFRFVNDKVAAGRYQQVKVLEFFDCPVAQRRLEDKQPEEKKNTDCLVKEQKKIHHGADVGAVIMKPEVPDQEGAKDNAAERYREDSNNNAFAVKKIYAHESLSFNDTVCL</sequence>
<gene>
    <name evidence="1" type="ORF">Tci_504373</name>
</gene>
<feature type="non-terminal residue" evidence="1">
    <location>
        <position position="1"/>
    </location>
</feature>
<dbReference type="EMBL" id="BKCJ010265443">
    <property type="protein sequence ID" value="GEZ32400.1"/>
    <property type="molecule type" value="Genomic_DNA"/>
</dbReference>
<evidence type="ECO:0000313" key="1">
    <source>
        <dbReference type="EMBL" id="GEZ32400.1"/>
    </source>
</evidence>
<name>A0A699IA36_TANCI</name>
<accession>A0A699IA36</accession>
<dbReference type="AlphaFoldDB" id="A0A699IA36"/>
<organism evidence="1">
    <name type="scientific">Tanacetum cinerariifolium</name>
    <name type="common">Dalmatian daisy</name>
    <name type="synonym">Chrysanthemum cinerariifolium</name>
    <dbReference type="NCBI Taxonomy" id="118510"/>
    <lineage>
        <taxon>Eukaryota</taxon>
        <taxon>Viridiplantae</taxon>
        <taxon>Streptophyta</taxon>
        <taxon>Embryophyta</taxon>
        <taxon>Tracheophyta</taxon>
        <taxon>Spermatophyta</taxon>
        <taxon>Magnoliopsida</taxon>
        <taxon>eudicotyledons</taxon>
        <taxon>Gunneridae</taxon>
        <taxon>Pentapetalae</taxon>
        <taxon>asterids</taxon>
        <taxon>campanulids</taxon>
        <taxon>Asterales</taxon>
        <taxon>Asteraceae</taxon>
        <taxon>Asteroideae</taxon>
        <taxon>Anthemideae</taxon>
        <taxon>Anthemidinae</taxon>
        <taxon>Tanacetum</taxon>
    </lineage>
</organism>